<feature type="region of interest" description="Disordered" evidence="1">
    <location>
        <begin position="1"/>
        <end position="69"/>
    </location>
</feature>
<gene>
    <name evidence="3" type="ORF">LSH36_1323g00008</name>
    <name evidence="2" type="ORF">LSH36_2635g00000</name>
</gene>
<evidence type="ECO:0000313" key="4">
    <source>
        <dbReference type="Proteomes" id="UP001208570"/>
    </source>
</evidence>
<evidence type="ECO:0000313" key="2">
    <source>
        <dbReference type="EMBL" id="KAK2138589.1"/>
    </source>
</evidence>
<evidence type="ECO:0000313" key="3">
    <source>
        <dbReference type="EMBL" id="KAK2140529.1"/>
    </source>
</evidence>
<sequence length="69" mass="7499">MHSTSDSESDYFVDKSDISGVEDLHDSVSEDENGGDELDSCNVQPYLFETETGESAIEDESTDSLVSDS</sequence>
<dbReference type="AlphaFoldDB" id="A0AAD9MRN8"/>
<keyword evidence="4" id="KW-1185">Reference proteome</keyword>
<name>A0AAD9MRN8_9ANNE</name>
<proteinExistence type="predicted"/>
<feature type="compositionally biased region" description="Basic and acidic residues" evidence="1">
    <location>
        <begin position="12"/>
        <end position="28"/>
    </location>
</feature>
<comment type="caution">
    <text evidence="3">The sequence shown here is derived from an EMBL/GenBank/DDBJ whole genome shotgun (WGS) entry which is preliminary data.</text>
</comment>
<dbReference type="EMBL" id="JAODUP010001323">
    <property type="protein sequence ID" value="KAK2140529.1"/>
    <property type="molecule type" value="Genomic_DNA"/>
</dbReference>
<accession>A0AAD9MRN8</accession>
<feature type="compositionally biased region" description="Acidic residues" evidence="1">
    <location>
        <begin position="29"/>
        <end position="39"/>
    </location>
</feature>
<evidence type="ECO:0000256" key="1">
    <source>
        <dbReference type="SAM" id="MobiDB-lite"/>
    </source>
</evidence>
<protein>
    <submittedName>
        <fullName evidence="3">Uncharacterized protein</fullName>
    </submittedName>
</protein>
<reference evidence="3" key="1">
    <citation type="journal article" date="2023" name="Mol. Biol. Evol.">
        <title>Third-Generation Sequencing Reveals the Adaptive Role of the Epigenome in Three Deep-Sea Polychaetes.</title>
        <authorList>
            <person name="Perez M."/>
            <person name="Aroh O."/>
            <person name="Sun Y."/>
            <person name="Lan Y."/>
            <person name="Juniper S.K."/>
            <person name="Young C.R."/>
            <person name="Angers B."/>
            <person name="Qian P.Y."/>
        </authorList>
    </citation>
    <scope>NUCLEOTIDE SEQUENCE</scope>
    <source>
        <strain evidence="3">P08H-3</strain>
    </source>
</reference>
<dbReference type="Proteomes" id="UP001208570">
    <property type="component" value="Unassembled WGS sequence"/>
</dbReference>
<dbReference type="EMBL" id="JAODUP010002756">
    <property type="protein sequence ID" value="KAK2138589.1"/>
    <property type="molecule type" value="Genomic_DNA"/>
</dbReference>
<organism evidence="3 4">
    <name type="scientific">Paralvinella palmiformis</name>
    <dbReference type="NCBI Taxonomy" id="53620"/>
    <lineage>
        <taxon>Eukaryota</taxon>
        <taxon>Metazoa</taxon>
        <taxon>Spiralia</taxon>
        <taxon>Lophotrochozoa</taxon>
        <taxon>Annelida</taxon>
        <taxon>Polychaeta</taxon>
        <taxon>Sedentaria</taxon>
        <taxon>Canalipalpata</taxon>
        <taxon>Terebellida</taxon>
        <taxon>Terebelliformia</taxon>
        <taxon>Alvinellidae</taxon>
        <taxon>Paralvinella</taxon>
    </lineage>
</organism>